<dbReference type="EMBL" id="LT838813">
    <property type="protein sequence ID" value="SMD42991.1"/>
    <property type="molecule type" value="Genomic_DNA"/>
</dbReference>
<accession>A0A1W2H282</accession>
<evidence type="ECO:0000313" key="2">
    <source>
        <dbReference type="Proteomes" id="UP000192333"/>
    </source>
</evidence>
<name>A0A1W2H282_9BACT</name>
<reference evidence="2" key="1">
    <citation type="submission" date="2017-04" db="EMBL/GenBank/DDBJ databases">
        <authorList>
            <person name="Varghese N."/>
            <person name="Submissions S."/>
        </authorList>
    </citation>
    <scope>NUCLEOTIDE SEQUENCE [LARGE SCALE GENOMIC DNA]</scope>
    <source>
        <strain evidence="2">DSM 16537</strain>
    </source>
</reference>
<organism evidence="1 2">
    <name type="scientific">Aquiflexum balticum DSM 16537</name>
    <dbReference type="NCBI Taxonomy" id="758820"/>
    <lineage>
        <taxon>Bacteria</taxon>
        <taxon>Pseudomonadati</taxon>
        <taxon>Bacteroidota</taxon>
        <taxon>Cytophagia</taxon>
        <taxon>Cytophagales</taxon>
        <taxon>Cyclobacteriaceae</taxon>
        <taxon>Aquiflexum</taxon>
    </lineage>
</organism>
<protein>
    <submittedName>
        <fullName evidence="1">Uncharacterized protein</fullName>
    </submittedName>
</protein>
<dbReference type="STRING" id="758820.SAMN00777080_1562"/>
<proteinExistence type="predicted"/>
<dbReference type="AlphaFoldDB" id="A0A1W2H282"/>
<gene>
    <name evidence="1" type="ORF">SAMN00777080_1562</name>
</gene>
<sequence length="115" mass="13339">MISIMAQNEEIYFSGLKLFVFGKFYLSNHAGLVSKEEVYYKNFLTKIIFPKSKLITPLFLESSFAKPKKNHVGLSAFFGIARGYFSFKKSLRIISAVLLIHELQKIYTNQYNLNR</sequence>
<dbReference type="Proteomes" id="UP000192333">
    <property type="component" value="Chromosome I"/>
</dbReference>
<evidence type="ECO:0000313" key="1">
    <source>
        <dbReference type="EMBL" id="SMD42991.1"/>
    </source>
</evidence>
<keyword evidence="2" id="KW-1185">Reference proteome</keyword>